<keyword evidence="4" id="KW-0804">Transcription</keyword>
<accession>A0ABS2D7C1</accession>
<evidence type="ECO:0000313" key="7">
    <source>
        <dbReference type="Proteomes" id="UP000763641"/>
    </source>
</evidence>
<keyword evidence="3" id="KW-0238">DNA-binding</keyword>
<evidence type="ECO:0000313" key="6">
    <source>
        <dbReference type="EMBL" id="MBM6576834.1"/>
    </source>
</evidence>
<dbReference type="PROSITE" id="PS50937">
    <property type="entry name" value="HTH_MERR_2"/>
    <property type="match status" value="1"/>
</dbReference>
<dbReference type="Pfam" id="PF07739">
    <property type="entry name" value="TipAS"/>
    <property type="match status" value="1"/>
</dbReference>
<dbReference type="EMBL" id="JAFEMC010000003">
    <property type="protein sequence ID" value="MBM6576834.1"/>
    <property type="molecule type" value="Genomic_DNA"/>
</dbReference>
<dbReference type="Gene3D" id="1.10.1660.10">
    <property type="match status" value="1"/>
</dbReference>
<keyword evidence="7" id="KW-1185">Reference proteome</keyword>
<comment type="caution">
    <text evidence="6">The sequence shown here is derived from an EMBL/GenBank/DDBJ whole genome shotgun (WGS) entry which is preliminary data.</text>
</comment>
<dbReference type="SUPFAM" id="SSF46955">
    <property type="entry name" value="Putative DNA-binding domain"/>
    <property type="match status" value="1"/>
</dbReference>
<dbReference type="RefSeq" id="WP_204198948.1">
    <property type="nucleotide sequence ID" value="NZ_JAFEMC010000003.1"/>
</dbReference>
<proteinExistence type="predicted"/>
<protein>
    <submittedName>
        <fullName evidence="6">MerR family transcriptional regulator</fullName>
    </submittedName>
</protein>
<evidence type="ECO:0000256" key="4">
    <source>
        <dbReference type="ARBA" id="ARBA00023163"/>
    </source>
</evidence>
<dbReference type="InterPro" id="IPR009061">
    <property type="entry name" value="DNA-bd_dom_put_sf"/>
</dbReference>
<reference evidence="6 7" key="1">
    <citation type="submission" date="2020-12" db="EMBL/GenBank/DDBJ databases">
        <title>Sphingomonas sp.</title>
        <authorList>
            <person name="Kim M.K."/>
        </authorList>
    </citation>
    <scope>NUCLEOTIDE SEQUENCE [LARGE SCALE GENOMIC DNA]</scope>
    <source>
        <strain evidence="6 7">BT552</strain>
    </source>
</reference>
<dbReference type="Proteomes" id="UP000763641">
    <property type="component" value="Unassembled WGS sequence"/>
</dbReference>
<gene>
    <name evidence="6" type="ORF">ILT43_10645</name>
</gene>
<sequence length="254" mass="27754">MHTPPDIAPLDIADVVRRTGLSARALRFYEARGLVRPLRTAAGRRIFGAAELERLGRIVALKAAGFTLSQIGAVLADRPLPIAGIVAAQLAALDRRIDDLAAARTVLIAAQSRLDRGEPLDAATLCLLISQGDRIMTHADWKQVVDRYYTPEEQARWADRMPTGFDQQGYADQWQALGTRIAAALPLDPASPQAGELYDAWQALLAPFTAVATPEMMKGATKLYDAMPEWRGDRQPPFSPEVWSFIKAVKAARG</sequence>
<dbReference type="PANTHER" id="PTHR30204:SF69">
    <property type="entry name" value="MERR-FAMILY TRANSCRIPTIONAL REGULATOR"/>
    <property type="match status" value="1"/>
</dbReference>
<evidence type="ECO:0000259" key="5">
    <source>
        <dbReference type="PROSITE" id="PS50937"/>
    </source>
</evidence>
<dbReference type="Pfam" id="PF13411">
    <property type="entry name" value="MerR_1"/>
    <property type="match status" value="1"/>
</dbReference>
<dbReference type="InterPro" id="IPR047057">
    <property type="entry name" value="MerR_fam"/>
</dbReference>
<evidence type="ECO:0000256" key="2">
    <source>
        <dbReference type="ARBA" id="ARBA00023015"/>
    </source>
</evidence>
<evidence type="ECO:0000256" key="3">
    <source>
        <dbReference type="ARBA" id="ARBA00023125"/>
    </source>
</evidence>
<name>A0ABS2D7C1_9SPHN</name>
<evidence type="ECO:0000256" key="1">
    <source>
        <dbReference type="ARBA" id="ARBA00022491"/>
    </source>
</evidence>
<dbReference type="PANTHER" id="PTHR30204">
    <property type="entry name" value="REDOX-CYCLING DRUG-SENSING TRANSCRIPTIONAL ACTIVATOR SOXR"/>
    <property type="match status" value="1"/>
</dbReference>
<dbReference type="SMART" id="SM00422">
    <property type="entry name" value="HTH_MERR"/>
    <property type="match status" value="1"/>
</dbReference>
<organism evidence="6 7">
    <name type="scientific">Sphingomonas longa</name>
    <dbReference type="NCBI Taxonomy" id="2778730"/>
    <lineage>
        <taxon>Bacteria</taxon>
        <taxon>Pseudomonadati</taxon>
        <taxon>Pseudomonadota</taxon>
        <taxon>Alphaproteobacteria</taxon>
        <taxon>Sphingomonadales</taxon>
        <taxon>Sphingomonadaceae</taxon>
        <taxon>Sphingomonas</taxon>
    </lineage>
</organism>
<keyword evidence="2" id="KW-0805">Transcription regulation</keyword>
<keyword evidence="1" id="KW-0678">Repressor</keyword>
<dbReference type="CDD" id="cd00592">
    <property type="entry name" value="HTH_MerR-like"/>
    <property type="match status" value="1"/>
</dbReference>
<dbReference type="InterPro" id="IPR012925">
    <property type="entry name" value="TipAS_dom"/>
</dbReference>
<dbReference type="InterPro" id="IPR000551">
    <property type="entry name" value="MerR-type_HTH_dom"/>
</dbReference>
<feature type="domain" description="HTH merR-type" evidence="5">
    <location>
        <begin position="17"/>
        <end position="77"/>
    </location>
</feature>